<keyword evidence="9" id="KW-0067">ATP-binding</keyword>
<name>Q1YIV7_AURMS</name>
<keyword evidence="12 13" id="KW-0472">Membrane</keyword>
<evidence type="ECO:0000256" key="9">
    <source>
        <dbReference type="ARBA" id="ARBA00022840"/>
    </source>
</evidence>
<keyword evidence="4" id="KW-0597">Phosphoprotein</keyword>
<comment type="caution">
    <text evidence="16">The sequence shown here is derived from an EMBL/GenBank/DDBJ whole genome shotgun (WGS) entry which is preliminary data.</text>
</comment>
<gene>
    <name evidence="16" type="ORF">SI859A1_01363</name>
</gene>
<dbReference type="SUPFAM" id="SSF55874">
    <property type="entry name" value="ATPase domain of HSP90 chaperone/DNA topoisomerase II/histidine kinase"/>
    <property type="match status" value="1"/>
</dbReference>
<dbReference type="InterPro" id="IPR013727">
    <property type="entry name" value="2CSK_N"/>
</dbReference>
<proteinExistence type="predicted"/>
<dbReference type="InterPro" id="IPR004358">
    <property type="entry name" value="Sig_transdc_His_kin-like_C"/>
</dbReference>
<dbReference type="GO" id="GO:0005524">
    <property type="term" value="F:ATP binding"/>
    <property type="evidence" value="ECO:0007669"/>
    <property type="project" value="UniProtKB-KW"/>
</dbReference>
<dbReference type="RefSeq" id="WP_009209220.1">
    <property type="nucleotide sequence ID" value="NZ_BBWP01000024.1"/>
</dbReference>
<dbReference type="InterPro" id="IPR036890">
    <property type="entry name" value="HATPase_C_sf"/>
</dbReference>
<evidence type="ECO:0000259" key="15">
    <source>
        <dbReference type="PROSITE" id="PS50885"/>
    </source>
</evidence>
<dbReference type="EC" id="2.7.13.3" evidence="3"/>
<keyword evidence="5" id="KW-0808">Transferase</keyword>
<feature type="domain" description="Histidine kinase" evidence="14">
    <location>
        <begin position="241"/>
        <end position="450"/>
    </location>
</feature>
<reference evidence="16 17" key="1">
    <citation type="journal article" date="2008" name="Appl. Environ. Microbiol.">
        <title>Genomic insights into Mn(II) oxidation by the marine alphaproteobacterium Aurantimonas sp. strain SI85-9A1.</title>
        <authorList>
            <person name="Dick G.J."/>
            <person name="Podell S."/>
            <person name="Johnson H.A."/>
            <person name="Rivera-Espinoza Y."/>
            <person name="Bernier-Latmani R."/>
            <person name="McCarthy J.K."/>
            <person name="Torpey J.W."/>
            <person name="Clement B.G."/>
            <person name="Gaasterland T."/>
            <person name="Tebo B.M."/>
        </authorList>
    </citation>
    <scope>NUCLEOTIDE SEQUENCE [LARGE SCALE GENOMIC DNA]</scope>
    <source>
        <strain evidence="16 17">SI85-9A1</strain>
    </source>
</reference>
<dbReference type="PROSITE" id="PS50109">
    <property type="entry name" value="HIS_KIN"/>
    <property type="match status" value="1"/>
</dbReference>
<dbReference type="InterPro" id="IPR003594">
    <property type="entry name" value="HATPase_dom"/>
</dbReference>
<dbReference type="CDD" id="cd00082">
    <property type="entry name" value="HisKA"/>
    <property type="match status" value="1"/>
</dbReference>
<evidence type="ECO:0000256" key="1">
    <source>
        <dbReference type="ARBA" id="ARBA00000085"/>
    </source>
</evidence>
<dbReference type="Gene3D" id="1.10.287.130">
    <property type="match status" value="1"/>
</dbReference>
<dbReference type="HOGENOM" id="CLU_000445_89_37_5"/>
<keyword evidence="17" id="KW-1185">Reference proteome</keyword>
<dbReference type="PANTHER" id="PTHR45436">
    <property type="entry name" value="SENSOR HISTIDINE KINASE YKOH"/>
    <property type="match status" value="1"/>
</dbReference>
<evidence type="ECO:0000256" key="3">
    <source>
        <dbReference type="ARBA" id="ARBA00012438"/>
    </source>
</evidence>
<evidence type="ECO:0000256" key="13">
    <source>
        <dbReference type="SAM" id="Phobius"/>
    </source>
</evidence>
<evidence type="ECO:0000256" key="7">
    <source>
        <dbReference type="ARBA" id="ARBA00022741"/>
    </source>
</evidence>
<dbReference type="BioCyc" id="AURANTIMONAS:SI859A1_01363-MONOMER"/>
<comment type="catalytic activity">
    <reaction evidence="1">
        <text>ATP + protein L-histidine = ADP + protein N-phospho-L-histidine.</text>
        <dbReference type="EC" id="2.7.13.3"/>
    </reaction>
</comment>
<dbReference type="InterPro" id="IPR036097">
    <property type="entry name" value="HisK_dim/P_sf"/>
</dbReference>
<evidence type="ECO:0000256" key="12">
    <source>
        <dbReference type="ARBA" id="ARBA00023136"/>
    </source>
</evidence>
<keyword evidence="6 13" id="KW-0812">Transmembrane</keyword>
<dbReference type="PROSITE" id="PS50885">
    <property type="entry name" value="HAMP"/>
    <property type="match status" value="1"/>
</dbReference>
<dbReference type="InterPro" id="IPR003660">
    <property type="entry name" value="HAMP_dom"/>
</dbReference>
<dbReference type="SMART" id="SM00387">
    <property type="entry name" value="HATPase_c"/>
    <property type="match status" value="1"/>
</dbReference>
<dbReference type="PANTHER" id="PTHR45436:SF14">
    <property type="entry name" value="SENSOR PROTEIN QSEC"/>
    <property type="match status" value="1"/>
</dbReference>
<dbReference type="Proteomes" id="UP000000321">
    <property type="component" value="Unassembled WGS sequence"/>
</dbReference>
<dbReference type="Pfam" id="PF02518">
    <property type="entry name" value="HATPase_c"/>
    <property type="match status" value="1"/>
</dbReference>
<evidence type="ECO:0000256" key="6">
    <source>
        <dbReference type="ARBA" id="ARBA00022692"/>
    </source>
</evidence>
<evidence type="ECO:0000256" key="8">
    <source>
        <dbReference type="ARBA" id="ARBA00022777"/>
    </source>
</evidence>
<evidence type="ECO:0000256" key="4">
    <source>
        <dbReference type="ARBA" id="ARBA00022553"/>
    </source>
</evidence>
<dbReference type="OrthoDB" id="9809766at2"/>
<keyword evidence="7" id="KW-0547">Nucleotide-binding</keyword>
<dbReference type="SUPFAM" id="SSF47384">
    <property type="entry name" value="Homodimeric domain of signal transducing histidine kinase"/>
    <property type="match status" value="1"/>
</dbReference>
<protein>
    <recommendedName>
        <fullName evidence="3">histidine kinase</fullName>
        <ecNumber evidence="3">2.7.13.3</ecNumber>
    </recommendedName>
</protein>
<dbReference type="Gene3D" id="3.30.565.10">
    <property type="entry name" value="Histidine kinase-like ATPase, C-terminal domain"/>
    <property type="match status" value="1"/>
</dbReference>
<dbReference type="Pfam" id="PF00512">
    <property type="entry name" value="HisKA"/>
    <property type="match status" value="1"/>
</dbReference>
<dbReference type="AlphaFoldDB" id="Q1YIV7"/>
<dbReference type="InterPro" id="IPR003661">
    <property type="entry name" value="HisK_dim/P_dom"/>
</dbReference>
<organism evidence="16 17">
    <name type="scientific">Aurantimonas manganoxydans (strain ATCC BAA-1229 / DSM 21871 / SI85-9A1)</name>
    <dbReference type="NCBI Taxonomy" id="287752"/>
    <lineage>
        <taxon>Bacteria</taxon>
        <taxon>Pseudomonadati</taxon>
        <taxon>Pseudomonadota</taxon>
        <taxon>Alphaproteobacteria</taxon>
        <taxon>Hyphomicrobiales</taxon>
        <taxon>Aurantimonadaceae</taxon>
        <taxon>Aurantimonas</taxon>
    </lineage>
</organism>
<sequence>MRASLKGRLFVLLLVSTGFIWLSATAWIYASTRAEVEEVLDARLMEAARMVSSLVGSRQIDLAAAAEMGTADLPAFTQAGQSYERQLSCQIWSLSGSLLGRSDGAPQQRLSDHGSGFAERQIDGETWRVFAVRSAETGVEVLVGDSLEVRARLVRDMVTGLLLPMILIAPALALIIWFAVQRGMRPLDELAGTLAERSADELHPLPAEGTVTEIRPMVGALNGLFDRVGRARRSERQFLAYAAHELRTPLAGLKTQAEIATRSPDAAVRDVALAQITTAVDRTSRLVQQLLASAEAECIDGDDVRGPVGLSDMLADLLTDQKARLTAKGGRLDLGASLSDIQISANPTLLALALRNLVENAINHSPEGGTVRIARRGEAIFVDDEGPGLPEDELARATERFFRGRNRVAVGSGLGLSIVAQCAERLGGTLSLANRDEGGLRATLSVPGLAA</sequence>
<evidence type="ECO:0000313" key="16">
    <source>
        <dbReference type="EMBL" id="EAS50010.1"/>
    </source>
</evidence>
<dbReference type="InterPro" id="IPR005467">
    <property type="entry name" value="His_kinase_dom"/>
</dbReference>
<dbReference type="Pfam" id="PF08521">
    <property type="entry name" value="2CSK_N"/>
    <property type="match status" value="1"/>
</dbReference>
<keyword evidence="10 13" id="KW-1133">Transmembrane helix</keyword>
<dbReference type="InterPro" id="IPR050428">
    <property type="entry name" value="TCS_sensor_his_kinase"/>
</dbReference>
<feature type="domain" description="HAMP" evidence="15">
    <location>
        <begin position="181"/>
        <end position="233"/>
    </location>
</feature>
<feature type="transmembrane region" description="Helical" evidence="13">
    <location>
        <begin position="161"/>
        <end position="180"/>
    </location>
</feature>
<dbReference type="GO" id="GO:0005886">
    <property type="term" value="C:plasma membrane"/>
    <property type="evidence" value="ECO:0007669"/>
    <property type="project" value="TreeGrafter"/>
</dbReference>
<keyword evidence="8 16" id="KW-0418">Kinase</keyword>
<dbReference type="PRINTS" id="PR00344">
    <property type="entry name" value="BCTRLSENSOR"/>
</dbReference>
<comment type="subcellular location">
    <subcellularLocation>
        <location evidence="2">Membrane</location>
        <topology evidence="2">Multi-pass membrane protein</topology>
    </subcellularLocation>
</comment>
<evidence type="ECO:0000256" key="10">
    <source>
        <dbReference type="ARBA" id="ARBA00022989"/>
    </source>
</evidence>
<dbReference type="CDD" id="cd00075">
    <property type="entry name" value="HATPase"/>
    <property type="match status" value="1"/>
</dbReference>
<evidence type="ECO:0000256" key="5">
    <source>
        <dbReference type="ARBA" id="ARBA00022679"/>
    </source>
</evidence>
<accession>Q1YIV7</accession>
<dbReference type="EMBL" id="AAPJ01000003">
    <property type="protein sequence ID" value="EAS50010.1"/>
    <property type="molecule type" value="Genomic_DNA"/>
</dbReference>
<evidence type="ECO:0000259" key="14">
    <source>
        <dbReference type="PROSITE" id="PS50109"/>
    </source>
</evidence>
<evidence type="ECO:0000256" key="2">
    <source>
        <dbReference type="ARBA" id="ARBA00004141"/>
    </source>
</evidence>
<dbReference type="GO" id="GO:0000155">
    <property type="term" value="F:phosphorelay sensor kinase activity"/>
    <property type="evidence" value="ECO:0007669"/>
    <property type="project" value="InterPro"/>
</dbReference>
<keyword evidence="11" id="KW-0902">Two-component regulatory system</keyword>
<dbReference type="SMART" id="SM00388">
    <property type="entry name" value="HisKA"/>
    <property type="match status" value="1"/>
</dbReference>
<evidence type="ECO:0000313" key="17">
    <source>
        <dbReference type="Proteomes" id="UP000000321"/>
    </source>
</evidence>
<evidence type="ECO:0000256" key="11">
    <source>
        <dbReference type="ARBA" id="ARBA00023012"/>
    </source>
</evidence>